<name>A0A1D9MI89_9ACTO</name>
<feature type="domain" description="ABC transmembrane type-1" evidence="9">
    <location>
        <begin position="160"/>
        <end position="308"/>
    </location>
</feature>
<feature type="transmembrane region" description="Helical" evidence="7">
    <location>
        <begin position="74"/>
        <end position="95"/>
    </location>
</feature>
<feature type="transmembrane region" description="Helical" evidence="7">
    <location>
        <begin position="261"/>
        <end position="283"/>
    </location>
</feature>
<dbReference type="STRING" id="1912795.BK816_00185"/>
<sequence length="669" mass="72493">MAVLSVWGRWRREFGRGLRQFKFFWQVSPFLTLALCVLLVFLPVLSFLWLFAAGAVVSAFGAAGAPLGWSWRVWLLVLLLALCFEQLLSPLSQVLSQRLNLLTIARLQWWLAALRLAPSTVSVVEQPEREALLGRLSGESRDYLSRNATFSSFFILGQRFGAVGSFVVMCWWNPWLAFLLLFAMVLSGAMFTSYLTKLLSASFEQSGPLSVRGNYFHGLVSSASGARELKIFGAGSFFVGEFSRMVALDLRSSWGDRSRSFFRSLFFGALLAFVAVLILWFVGRDVLSGVLSLGGALAVLQAMNGFAGFGMMGDAAEHRARQQVQLEQLERLQRELGLPVTFSLVDLDVWRAEEELPVLVADLGGEAEGASGSGPLPGALESGLSDEVSEGAEVVVRGLRFAYPGSSRQVFESFDLRIPAGQHVAIVGINGCGKSTLMKLLGGLYLPDAGEVSIAGLPAVLAAQRGLVTTMFQDFMRYELSLVDNILLPPEGEALGVSPVVVDVERNDLALALLSQAGGDEVAARVGDPSRVLDNGYEGGTNLSGGQWQRVALARTLAGLEQGARVLILDEPTAALDVRVEKEIFDRFAALRRGRTSILVSHRLSTVRQADRIVVIDGGTVIEDGSHEELLALGGQYAQMFLTQASHYQQVSTDSGEVLPLSDGGECVE</sequence>
<dbReference type="InterPro" id="IPR017871">
    <property type="entry name" value="ABC_transporter-like_CS"/>
</dbReference>
<dbReference type="Gene3D" id="3.40.50.300">
    <property type="entry name" value="P-loop containing nucleotide triphosphate hydrolases"/>
    <property type="match status" value="1"/>
</dbReference>
<dbReference type="GO" id="GO:0034040">
    <property type="term" value="F:ATPase-coupled lipid transmembrane transporter activity"/>
    <property type="evidence" value="ECO:0007669"/>
    <property type="project" value="TreeGrafter"/>
</dbReference>
<dbReference type="SUPFAM" id="SSF52540">
    <property type="entry name" value="P-loop containing nucleoside triphosphate hydrolases"/>
    <property type="match status" value="1"/>
</dbReference>
<dbReference type="AlphaFoldDB" id="A0A1D9MI89"/>
<keyword evidence="11" id="KW-1185">Reference proteome</keyword>
<comment type="subcellular location">
    <subcellularLocation>
        <location evidence="1">Cell membrane</location>
        <topology evidence="1">Multi-pass membrane protein</topology>
    </subcellularLocation>
</comment>
<dbReference type="Proteomes" id="UP000176288">
    <property type="component" value="Chromosome"/>
</dbReference>
<accession>A0A1D9MI89</accession>
<feature type="transmembrane region" description="Helical" evidence="7">
    <location>
        <begin position="47"/>
        <end position="67"/>
    </location>
</feature>
<dbReference type="SMART" id="SM00382">
    <property type="entry name" value="AAA"/>
    <property type="match status" value="1"/>
</dbReference>
<dbReference type="Pfam" id="PF00005">
    <property type="entry name" value="ABC_tran"/>
    <property type="match status" value="1"/>
</dbReference>
<dbReference type="KEGG" id="avu:BK816_00185"/>
<keyword evidence="5 7" id="KW-1133">Transmembrane helix</keyword>
<dbReference type="Gene3D" id="1.20.1560.10">
    <property type="entry name" value="ABC transporter type 1, transmembrane domain"/>
    <property type="match status" value="1"/>
</dbReference>
<protein>
    <recommendedName>
        <fullName evidence="12">ABC transporter domain-containing protein</fullName>
    </recommendedName>
</protein>
<dbReference type="SUPFAM" id="SSF90123">
    <property type="entry name" value="ABC transporter transmembrane region"/>
    <property type="match status" value="1"/>
</dbReference>
<dbReference type="InterPro" id="IPR011527">
    <property type="entry name" value="ABC1_TM_dom"/>
</dbReference>
<dbReference type="InterPro" id="IPR036640">
    <property type="entry name" value="ABC1_TM_sf"/>
</dbReference>
<evidence type="ECO:0000259" key="8">
    <source>
        <dbReference type="PROSITE" id="PS50893"/>
    </source>
</evidence>
<evidence type="ECO:0000256" key="5">
    <source>
        <dbReference type="ARBA" id="ARBA00022989"/>
    </source>
</evidence>
<evidence type="ECO:0000259" key="9">
    <source>
        <dbReference type="PROSITE" id="PS50929"/>
    </source>
</evidence>
<dbReference type="CDD" id="cd03228">
    <property type="entry name" value="ABCC_MRP_Like"/>
    <property type="match status" value="1"/>
</dbReference>
<dbReference type="PANTHER" id="PTHR24221">
    <property type="entry name" value="ATP-BINDING CASSETTE SUB-FAMILY B"/>
    <property type="match status" value="1"/>
</dbReference>
<dbReference type="PROSITE" id="PS00211">
    <property type="entry name" value="ABC_TRANSPORTER_1"/>
    <property type="match status" value="1"/>
</dbReference>
<evidence type="ECO:0000313" key="10">
    <source>
        <dbReference type="EMBL" id="AOZ71900.1"/>
    </source>
</evidence>
<dbReference type="PROSITE" id="PS50893">
    <property type="entry name" value="ABC_TRANSPORTER_2"/>
    <property type="match status" value="1"/>
</dbReference>
<reference evidence="10 11" key="1">
    <citation type="submission" date="2016-10" db="EMBL/GenBank/DDBJ databases">
        <title>Actinomyces aegypiusis sp. nov., isolated from the Aegypius monachus in Qinghai Tibet Plateau China.</title>
        <authorList>
            <person name="Wang Y."/>
        </authorList>
    </citation>
    <scope>NUCLEOTIDE SEQUENCE [LARGE SCALE GENOMIC DNA]</scope>
    <source>
        <strain evidence="10 11">VUL4_3</strain>
    </source>
</reference>
<dbReference type="InterPro" id="IPR039421">
    <property type="entry name" value="Type_1_exporter"/>
</dbReference>
<evidence type="ECO:0008006" key="12">
    <source>
        <dbReference type="Google" id="ProtNLM"/>
    </source>
</evidence>
<dbReference type="GO" id="GO:0005524">
    <property type="term" value="F:ATP binding"/>
    <property type="evidence" value="ECO:0007669"/>
    <property type="project" value="UniProtKB-KW"/>
</dbReference>
<keyword evidence="4" id="KW-0067">ATP-binding</keyword>
<evidence type="ECO:0000313" key="11">
    <source>
        <dbReference type="Proteomes" id="UP000176288"/>
    </source>
</evidence>
<proteinExistence type="predicted"/>
<keyword evidence="3" id="KW-0547">Nucleotide-binding</keyword>
<dbReference type="OrthoDB" id="9806127at2"/>
<dbReference type="PANTHER" id="PTHR24221:SF654">
    <property type="entry name" value="ATP-BINDING CASSETTE SUB-FAMILY B MEMBER 6"/>
    <property type="match status" value="1"/>
</dbReference>
<dbReference type="PROSITE" id="PS50929">
    <property type="entry name" value="ABC_TM1F"/>
    <property type="match status" value="1"/>
</dbReference>
<evidence type="ECO:0000256" key="7">
    <source>
        <dbReference type="SAM" id="Phobius"/>
    </source>
</evidence>
<feature type="transmembrane region" description="Helical" evidence="7">
    <location>
        <begin position="148"/>
        <end position="169"/>
    </location>
</feature>
<dbReference type="GO" id="GO:0140359">
    <property type="term" value="F:ABC-type transporter activity"/>
    <property type="evidence" value="ECO:0007669"/>
    <property type="project" value="InterPro"/>
</dbReference>
<evidence type="ECO:0000256" key="2">
    <source>
        <dbReference type="ARBA" id="ARBA00022692"/>
    </source>
</evidence>
<dbReference type="InterPro" id="IPR027417">
    <property type="entry name" value="P-loop_NTPase"/>
</dbReference>
<dbReference type="RefSeq" id="WP_071163366.1">
    <property type="nucleotide sequence ID" value="NZ_CP017812.1"/>
</dbReference>
<dbReference type="InterPro" id="IPR003439">
    <property type="entry name" value="ABC_transporter-like_ATP-bd"/>
</dbReference>
<dbReference type="GO" id="GO:0005886">
    <property type="term" value="C:plasma membrane"/>
    <property type="evidence" value="ECO:0007669"/>
    <property type="project" value="UniProtKB-SubCell"/>
</dbReference>
<dbReference type="GO" id="GO:0016887">
    <property type="term" value="F:ATP hydrolysis activity"/>
    <property type="evidence" value="ECO:0007669"/>
    <property type="project" value="InterPro"/>
</dbReference>
<organism evidence="10 11">
    <name type="scientific">Boudabousia tangfeifanii</name>
    <dbReference type="NCBI Taxonomy" id="1912795"/>
    <lineage>
        <taxon>Bacteria</taxon>
        <taxon>Bacillati</taxon>
        <taxon>Actinomycetota</taxon>
        <taxon>Actinomycetes</taxon>
        <taxon>Actinomycetales</taxon>
        <taxon>Actinomycetaceae</taxon>
        <taxon>Boudabousia</taxon>
    </lineage>
</organism>
<dbReference type="InterPro" id="IPR003593">
    <property type="entry name" value="AAA+_ATPase"/>
</dbReference>
<dbReference type="EMBL" id="CP017812">
    <property type="protein sequence ID" value="AOZ71900.1"/>
    <property type="molecule type" value="Genomic_DNA"/>
</dbReference>
<evidence type="ECO:0000256" key="6">
    <source>
        <dbReference type="ARBA" id="ARBA00023136"/>
    </source>
</evidence>
<evidence type="ECO:0000256" key="1">
    <source>
        <dbReference type="ARBA" id="ARBA00004651"/>
    </source>
</evidence>
<feature type="transmembrane region" description="Helical" evidence="7">
    <location>
        <begin position="21"/>
        <end position="41"/>
    </location>
</feature>
<keyword evidence="6 7" id="KW-0472">Membrane</keyword>
<evidence type="ECO:0000256" key="3">
    <source>
        <dbReference type="ARBA" id="ARBA00022741"/>
    </source>
</evidence>
<evidence type="ECO:0000256" key="4">
    <source>
        <dbReference type="ARBA" id="ARBA00022840"/>
    </source>
</evidence>
<keyword evidence="2 7" id="KW-0812">Transmembrane</keyword>
<feature type="transmembrane region" description="Helical" evidence="7">
    <location>
        <begin position="175"/>
        <end position="195"/>
    </location>
</feature>
<feature type="domain" description="ABC transporter" evidence="8">
    <location>
        <begin position="394"/>
        <end position="643"/>
    </location>
</feature>
<gene>
    <name evidence="10" type="ORF">BK816_00185</name>
</gene>